<dbReference type="PANTHER" id="PTHR30349:SF77">
    <property type="entry name" value="TYROSINE RECOMBINASE XERC"/>
    <property type="match status" value="1"/>
</dbReference>
<proteinExistence type="predicted"/>
<keyword evidence="3" id="KW-0238">DNA-binding</keyword>
<dbReference type="Pfam" id="PF00589">
    <property type="entry name" value="Phage_integrase"/>
    <property type="match status" value="1"/>
</dbReference>
<evidence type="ECO:0000256" key="5">
    <source>
        <dbReference type="SAM" id="MobiDB-lite"/>
    </source>
</evidence>
<comment type="caution">
    <text evidence="7">The sequence shown here is derived from an EMBL/GenBank/DDBJ whole genome shotgun (WGS) entry which is preliminary data.</text>
</comment>
<dbReference type="PANTHER" id="PTHR30349">
    <property type="entry name" value="PHAGE INTEGRASE-RELATED"/>
    <property type="match status" value="1"/>
</dbReference>
<name>A0ABX2BY91_9BURK</name>
<evidence type="ECO:0000313" key="8">
    <source>
        <dbReference type="Proteomes" id="UP000652198"/>
    </source>
</evidence>
<evidence type="ECO:0000313" key="7">
    <source>
        <dbReference type="EMBL" id="NPT44890.1"/>
    </source>
</evidence>
<dbReference type="InterPro" id="IPR002104">
    <property type="entry name" value="Integrase_catalytic"/>
</dbReference>
<dbReference type="Gene3D" id="1.10.443.10">
    <property type="entry name" value="Intergrase catalytic core"/>
    <property type="match status" value="1"/>
</dbReference>
<accession>A0ABX2BY91</accession>
<dbReference type="InterPro" id="IPR013762">
    <property type="entry name" value="Integrase-like_cat_sf"/>
</dbReference>
<protein>
    <submittedName>
        <fullName evidence="7">Tyrosine-type recombinase/integrase</fullName>
    </submittedName>
</protein>
<dbReference type="InterPro" id="IPR011010">
    <property type="entry name" value="DNA_brk_join_enz"/>
</dbReference>
<sequence>MTVRRLTRAHFALYRGYLEGATIEGLHTAYGEPGTDVRVTRRLIATLRDTLAVAARRARDIEAAHLLRLKPGSIPLAELHGTDDVPTLEVYRDRIDPDHVYGEAELLDLYLADYPPEATPRMDRRIARNARLRRRQADALGRMEKALVQDPAPDHPLDGWFEPVVAGRLQAAGLSTLADLLALIGRRRNRWHTEVPKLGPKGAQRIMDWLSLHATSLRQVLSPLATTPRRQLQPGHPALTRPPIAPTVPAVVPLEALRVSAELDGSRGLNRAPVPAHQAELDTDLAAIAAWVNVRGARSADTARAYRREAERLLLWAIVEKRKPLSSLNTLDCSEYIEVFLRDPQPADRWVGNRRVERFEPAWRPFTGKELSDRSREIARKVLRSMCSWLVGERYLASNPFHGLPKSDGIDEIDATGRTLTHAQWQYVLQTTKRVTYAREDQRDHFILLLAYATGLRRAELAKSTTGDLARTALDGALDDAWELKVHGKGRRKRHVPMPVRLMAELERELQARGALPLGRCAKDTPLIAHLQTGRPLTPDAVARLFKRIFARAADRLEAAYPGAAADLRRASTHWLRHTHVNHTLDSGADLRDVQANLGHASLGTTTIYTKGDSARRYKAVNAFFEDALSGAEK</sequence>
<keyword evidence="4" id="KW-0233">DNA recombination</keyword>
<dbReference type="PROSITE" id="PS51898">
    <property type="entry name" value="TYR_RECOMBINASE"/>
    <property type="match status" value="1"/>
</dbReference>
<dbReference type="Pfam" id="PF12482">
    <property type="entry name" value="DUF3701"/>
    <property type="match status" value="1"/>
</dbReference>
<feature type="domain" description="Tyr recombinase" evidence="6">
    <location>
        <begin position="415"/>
        <end position="622"/>
    </location>
</feature>
<organism evidence="7 8">
    <name type="scientific">Paraburkholderia solitsugae</name>
    <dbReference type="NCBI Taxonomy" id="2675748"/>
    <lineage>
        <taxon>Bacteria</taxon>
        <taxon>Pseudomonadati</taxon>
        <taxon>Pseudomonadota</taxon>
        <taxon>Betaproteobacteria</taxon>
        <taxon>Burkholderiales</taxon>
        <taxon>Burkholderiaceae</taxon>
        <taxon>Paraburkholderia</taxon>
    </lineage>
</organism>
<dbReference type="RefSeq" id="WP_172315245.1">
    <property type="nucleotide sequence ID" value="NZ_WOEY01000105.1"/>
</dbReference>
<reference evidence="7 8" key="1">
    <citation type="submission" date="2019-11" db="EMBL/GenBank/DDBJ databases">
        <title>Metabolism of dissolved organic matter in forest soils.</title>
        <authorList>
            <person name="Cyle K.T."/>
            <person name="Wilhelm R.C."/>
            <person name="Martinez C.E."/>
        </authorList>
    </citation>
    <scope>NUCLEOTIDE SEQUENCE [LARGE SCALE GENOMIC DNA]</scope>
    <source>
        <strain evidence="7 8">1N</strain>
    </source>
</reference>
<evidence type="ECO:0000256" key="3">
    <source>
        <dbReference type="ARBA" id="ARBA00023125"/>
    </source>
</evidence>
<dbReference type="Gene3D" id="1.10.150.130">
    <property type="match status" value="1"/>
</dbReference>
<evidence type="ECO:0000256" key="4">
    <source>
        <dbReference type="ARBA" id="ARBA00023172"/>
    </source>
</evidence>
<dbReference type="Proteomes" id="UP000652198">
    <property type="component" value="Unassembled WGS sequence"/>
</dbReference>
<dbReference type="InterPro" id="IPR010998">
    <property type="entry name" value="Integrase_recombinase_N"/>
</dbReference>
<dbReference type="SUPFAM" id="SSF56349">
    <property type="entry name" value="DNA breaking-rejoining enzymes"/>
    <property type="match status" value="1"/>
</dbReference>
<comment type="subcellular location">
    <subcellularLocation>
        <location evidence="1">Cytoplasm</location>
    </subcellularLocation>
</comment>
<keyword evidence="8" id="KW-1185">Reference proteome</keyword>
<dbReference type="InterPro" id="IPR050090">
    <property type="entry name" value="Tyrosine_recombinase_XerCD"/>
</dbReference>
<evidence type="ECO:0000256" key="1">
    <source>
        <dbReference type="ARBA" id="ARBA00004496"/>
    </source>
</evidence>
<feature type="region of interest" description="Disordered" evidence="5">
    <location>
        <begin position="225"/>
        <end position="244"/>
    </location>
</feature>
<keyword evidence="2" id="KW-0229">DNA integration</keyword>
<gene>
    <name evidence="7" type="ORF">GNZ12_26950</name>
</gene>
<dbReference type="EMBL" id="WOEY01000105">
    <property type="protein sequence ID" value="NPT44890.1"/>
    <property type="molecule type" value="Genomic_DNA"/>
</dbReference>
<evidence type="ECO:0000259" key="6">
    <source>
        <dbReference type="PROSITE" id="PS51898"/>
    </source>
</evidence>
<dbReference type="InterPro" id="IPR022169">
    <property type="entry name" value="DUF3701"/>
</dbReference>
<evidence type="ECO:0000256" key="2">
    <source>
        <dbReference type="ARBA" id="ARBA00022908"/>
    </source>
</evidence>